<evidence type="ECO:0000313" key="1">
    <source>
        <dbReference type="EMBL" id="KAJ9093321.1"/>
    </source>
</evidence>
<sequence>MLYRLLLALAAASVATANNDKPLTSKLGPVVDLGYTAFLGNTSRPGIDFFGGIPYIQPPVKDLRWRAPQGLDEKWKPSPQRELADARNFGSICIQQPAVVGVGVEDCVTLNIWKPSSATQNSKLPVVVYIHGGGNYYNSAQGFPMDQWVNVTGGQIIAVSIQYRVRPYTSTASSLCLTPKPSLLSQLGLLGFLASETLMKDGTANAGLLDQRASFEWLQRHVASFGGDPNKITISGESSGGGSVVNHLIWKGGNVTPPFQNAFAEILDHRPQPLCKYLPIVDGEIIQDIPTKMIAQGRFAKVPVMAGHTTNDGTGFTGSPTQVTNDTQLYSALTSSRYTLLTKETFNKALALYPLSSFSSYYDMAQTLVGNTEFTCLGWFIVNKTASYGVPAFNYRHQRMLKVSTSKLLLDITGLTALRTVDVFRAFNATEQPLAKEAISYWTSFARNANPSVNRAELSPEWSAGPASRIVIQEGNSTVTTASVMEAVPEEYKARCAFWMTVANEETRI</sequence>
<organism evidence="1 2">
    <name type="scientific">Naganishia adeliensis</name>
    <dbReference type="NCBI Taxonomy" id="92952"/>
    <lineage>
        <taxon>Eukaryota</taxon>
        <taxon>Fungi</taxon>
        <taxon>Dikarya</taxon>
        <taxon>Basidiomycota</taxon>
        <taxon>Agaricomycotina</taxon>
        <taxon>Tremellomycetes</taxon>
        <taxon>Filobasidiales</taxon>
        <taxon>Filobasidiaceae</taxon>
        <taxon>Naganishia</taxon>
    </lineage>
</organism>
<keyword evidence="2" id="KW-1185">Reference proteome</keyword>
<comment type="caution">
    <text evidence="1">The sequence shown here is derived from an EMBL/GenBank/DDBJ whole genome shotgun (WGS) entry which is preliminary data.</text>
</comment>
<reference evidence="1" key="1">
    <citation type="submission" date="2023-04" db="EMBL/GenBank/DDBJ databases">
        <title>Draft Genome sequencing of Naganishia species isolated from polar environments using Oxford Nanopore Technology.</title>
        <authorList>
            <person name="Leo P."/>
            <person name="Venkateswaran K."/>
        </authorList>
    </citation>
    <scope>NUCLEOTIDE SEQUENCE</scope>
    <source>
        <strain evidence="1">MNA-CCFEE 5262</strain>
    </source>
</reference>
<dbReference type="Proteomes" id="UP001230649">
    <property type="component" value="Unassembled WGS sequence"/>
</dbReference>
<gene>
    <name evidence="1" type="ORF">QFC20_007144</name>
</gene>
<accession>A0ACC2V2S1</accession>
<name>A0ACC2V2S1_9TREE</name>
<dbReference type="EMBL" id="JASBWS010000156">
    <property type="protein sequence ID" value="KAJ9093321.1"/>
    <property type="molecule type" value="Genomic_DNA"/>
</dbReference>
<proteinExistence type="predicted"/>
<evidence type="ECO:0000313" key="2">
    <source>
        <dbReference type="Proteomes" id="UP001230649"/>
    </source>
</evidence>
<protein>
    <submittedName>
        <fullName evidence="1">Uncharacterized protein</fullName>
    </submittedName>
</protein>